<proteinExistence type="predicted"/>
<protein>
    <submittedName>
        <fullName evidence="3">PIN domain-containing protein</fullName>
    </submittedName>
</protein>
<name>A0A934S1Z3_9BACT</name>
<accession>A0A934S1Z3</accession>
<dbReference type="InterPro" id="IPR058652">
    <property type="entry name" value="VapC50_C"/>
</dbReference>
<dbReference type="AlphaFoldDB" id="A0A934S1Z3"/>
<evidence type="ECO:0000259" key="1">
    <source>
        <dbReference type="Pfam" id="PF13470"/>
    </source>
</evidence>
<organism evidence="3 4">
    <name type="scientific">Pelagicoccus mobilis</name>
    <dbReference type="NCBI Taxonomy" id="415221"/>
    <lineage>
        <taxon>Bacteria</taxon>
        <taxon>Pseudomonadati</taxon>
        <taxon>Verrucomicrobiota</taxon>
        <taxon>Opitutia</taxon>
        <taxon>Puniceicoccales</taxon>
        <taxon>Pelagicoccaceae</taxon>
        <taxon>Pelagicoccus</taxon>
    </lineage>
</organism>
<dbReference type="Pfam" id="PF26343">
    <property type="entry name" value="VapC50_C"/>
    <property type="match status" value="1"/>
</dbReference>
<gene>
    <name evidence="3" type="ORF">JIN87_15995</name>
</gene>
<dbReference type="Pfam" id="PF13470">
    <property type="entry name" value="PIN_3"/>
    <property type="match status" value="1"/>
</dbReference>
<keyword evidence="4" id="KW-1185">Reference proteome</keyword>
<feature type="domain" description="VapC50 C-terminal" evidence="2">
    <location>
        <begin position="130"/>
        <end position="182"/>
    </location>
</feature>
<evidence type="ECO:0000259" key="2">
    <source>
        <dbReference type="Pfam" id="PF26343"/>
    </source>
</evidence>
<comment type="caution">
    <text evidence="3">The sequence shown here is derived from an EMBL/GenBank/DDBJ whole genome shotgun (WGS) entry which is preliminary data.</text>
</comment>
<sequence>MARYTALYDACVLYPAPLRDFLIQLSTTNLFRVRWSSEIHDEWIRNVLKNRPDLKEGQLRRTQDLMNRAVPDALVTGFEALIPTLELPDADDRHVLAAAIRGRCDVIVTYNLKDFPSETLSHFDLEAQHPDEFISHLIHLKPDAILVTAKRCRARLKNPPKTVEEYVLSLADQRLPELSSFLLENKELI</sequence>
<dbReference type="EMBL" id="JAENIL010000029">
    <property type="protein sequence ID" value="MBK1878382.1"/>
    <property type="molecule type" value="Genomic_DNA"/>
</dbReference>
<dbReference type="Proteomes" id="UP000617628">
    <property type="component" value="Unassembled WGS sequence"/>
</dbReference>
<feature type="domain" description="PIN" evidence="1">
    <location>
        <begin position="6"/>
        <end position="112"/>
    </location>
</feature>
<dbReference type="RefSeq" id="WP_200356595.1">
    <property type="nucleotide sequence ID" value="NZ_JAENIL010000029.1"/>
</dbReference>
<dbReference type="InterPro" id="IPR002716">
    <property type="entry name" value="PIN_dom"/>
</dbReference>
<evidence type="ECO:0000313" key="4">
    <source>
        <dbReference type="Proteomes" id="UP000617628"/>
    </source>
</evidence>
<reference evidence="3" key="1">
    <citation type="submission" date="2021-01" db="EMBL/GenBank/DDBJ databases">
        <title>Modified the classification status of verrucomicrobia.</title>
        <authorList>
            <person name="Feng X."/>
        </authorList>
    </citation>
    <scope>NUCLEOTIDE SEQUENCE</scope>
    <source>
        <strain evidence="3">KCTC 13126</strain>
    </source>
</reference>
<evidence type="ECO:0000313" key="3">
    <source>
        <dbReference type="EMBL" id="MBK1878382.1"/>
    </source>
</evidence>